<dbReference type="PANTHER" id="PTHR42834:SF1">
    <property type="entry name" value="ENDONUCLEASE_EXONUCLEASE_PHOSPHATASE FAMILY PROTEIN (AFU_ORTHOLOGUE AFUA_3G09210)"/>
    <property type="match status" value="1"/>
</dbReference>
<dbReference type="InterPro" id="IPR018247">
    <property type="entry name" value="EF_Hand_1_Ca_BS"/>
</dbReference>
<accession>A0A1M5HVK9</accession>
<protein>
    <submittedName>
        <fullName evidence="4">Predicted extracellular nuclease</fullName>
    </submittedName>
</protein>
<dbReference type="STRING" id="634436.SAMN05216361_1643"/>
<feature type="compositionally biased region" description="Polar residues" evidence="1">
    <location>
        <begin position="332"/>
        <end position="341"/>
    </location>
</feature>
<proteinExistence type="predicted"/>
<evidence type="ECO:0000256" key="2">
    <source>
        <dbReference type="SAM" id="SignalP"/>
    </source>
</evidence>
<reference evidence="5" key="1">
    <citation type="submission" date="2016-11" db="EMBL/GenBank/DDBJ databases">
        <authorList>
            <person name="Varghese N."/>
            <person name="Submissions S."/>
        </authorList>
    </citation>
    <scope>NUCLEOTIDE SEQUENCE [LARGE SCALE GENOMIC DNA]</scope>
    <source>
        <strain evidence="5">CGMCC 1.8995</strain>
    </source>
</reference>
<evidence type="ECO:0000259" key="3">
    <source>
        <dbReference type="PROSITE" id="PS51766"/>
    </source>
</evidence>
<evidence type="ECO:0000313" key="5">
    <source>
        <dbReference type="Proteomes" id="UP000184520"/>
    </source>
</evidence>
<organism evidence="4 5">
    <name type="scientific">Marisediminitalea aggregata</name>
    <dbReference type="NCBI Taxonomy" id="634436"/>
    <lineage>
        <taxon>Bacteria</taxon>
        <taxon>Pseudomonadati</taxon>
        <taxon>Pseudomonadota</taxon>
        <taxon>Gammaproteobacteria</taxon>
        <taxon>Alteromonadales</taxon>
        <taxon>Alteromonadaceae</taxon>
        <taxon>Marisediminitalea</taxon>
    </lineage>
</organism>
<sequence>MKIKYPALISAMWASQVFATDIFINELHYDNSGGDVGEFVEVVAPAGTDLTGYKVLFYNGSNGTQYNSRELVGLVADMGNGFGTYAIDVSGIQNGAPDGVALVDASSNVIQFLSYEGSFTATAGVLAGLTSVDIGVSQSSSTPAGASLQLTGTGAQYSDFTWQAFTTATKDAVNEGQTFTGNEVVFFNEIHYDNAGGDVGEFIEIAGTAGLDLTGMTIELYNGSNGTVYNTIVLSGALPDNGNGFGTIAYYPSSIQNGAPDGMALVSATGEVIQFLSYEGVVSATAGAAVGTDSTDIGIAETSSTAIGQSLQLSGTGTRYSDFTWIAGGETPDNTNASQTFEGVGGGTPEEPEEPEEPTPGTGDVAKLFINELHYDNASSDVGEFVEIAGPAGTDLTGVSIELYNGNGGGVYKTVALSGTIPEQAGGFGTVAEYISGIQNGAPDGVALSYNGELIDFISYEGELTATGGSASGVTATDIGVAETGSTLSTESVQLTGTGSEVCHFSWSGPATSSPGEINAGQTFDASVGATCGGNDGGDGGTGGEVTLVKISEVQGSGSSSPLINAQVAIEAIVVADHQSGSGTDGDLRGFFVQEEDADADADSSTSEGLFVFDGSSPAVDVAVGDKVYLVGTVDEYFGDTQLDVQSGSVQVVSSGNALPSPAIVTLPLATTTNSGGEAIADLEAYEGMQVMFAQTLAVTELFNLDRFGEILLSSEGRQVQYTEIMTPSVEGYAAYVASAAANRLMLDDGFSIQNPSPIRFPAPGLSTANTVRMSDEVTNLTGVISYRRGSGGSGDEMYRLMPTVEPVFTRPESRKDRPDVGGSIQVASFNLLNFFNTFGNSCYLGGGTGDCRGADNTEEYDRQLQKTVTAITALDADVLGVIEIENDIVEGQNSAMASLVNALNQAGSACSDYQYVDPQQRVGTDAIAVGFLYCADTVEVTAGSSIAILDDSQLAGLGLSDYAPVFDGSSTSRPSLTVSFTEKATSEVFTVSVNHFKSKGGSGSGGNADANDGAGNWNERRTQAAEALHKWLATYPTGVSDDDILIIGDLNAYSMEDPIVELTSNGYTNVTGGEAHYSYVFDGFAGNLDHGLASASLMDQITGATSWNINSDEADALDYNTDFGRPTDIFDGTTPYRTSDHDPLLIGLSLSSVLKGDLDGDGDIDRMDFILIMRAILTRKPFDAANDINGDGVVNIVDGLLLRRSCTRARCAVR</sequence>
<name>A0A1M5HVK9_9ALTE</name>
<dbReference type="InterPro" id="IPR047971">
    <property type="entry name" value="ExeM-like"/>
</dbReference>
<dbReference type="InterPro" id="IPR016134">
    <property type="entry name" value="Dockerin_dom"/>
</dbReference>
<dbReference type="Proteomes" id="UP000184520">
    <property type="component" value="Unassembled WGS sequence"/>
</dbReference>
<dbReference type="NCBIfam" id="NF033681">
    <property type="entry name" value="ExeM_NucH_DNase"/>
    <property type="match status" value="1"/>
</dbReference>
<dbReference type="Gene3D" id="3.60.10.10">
    <property type="entry name" value="Endonuclease/exonuclease/phosphatase"/>
    <property type="match status" value="1"/>
</dbReference>
<dbReference type="SUPFAM" id="SSF63446">
    <property type="entry name" value="Type I dockerin domain"/>
    <property type="match status" value="1"/>
</dbReference>
<feature type="signal peptide" evidence="2">
    <location>
        <begin position="1"/>
        <end position="19"/>
    </location>
</feature>
<dbReference type="InterPro" id="IPR002105">
    <property type="entry name" value="Dockerin_1_rpt"/>
</dbReference>
<dbReference type="RefSeq" id="WP_073320557.1">
    <property type="nucleotide sequence ID" value="NZ_FQWD01000002.1"/>
</dbReference>
<dbReference type="PANTHER" id="PTHR42834">
    <property type="entry name" value="ENDONUCLEASE/EXONUCLEASE/PHOSPHATASE FAMILY PROTEIN (AFU_ORTHOLOGUE AFUA_3G09210)"/>
    <property type="match status" value="1"/>
</dbReference>
<dbReference type="PROSITE" id="PS00018">
    <property type="entry name" value="EF_HAND_1"/>
    <property type="match status" value="1"/>
</dbReference>
<dbReference type="CDD" id="cd04486">
    <property type="entry name" value="YhcR_OBF_like"/>
    <property type="match status" value="1"/>
</dbReference>
<dbReference type="Pfam" id="PF00404">
    <property type="entry name" value="Dockerin_1"/>
    <property type="match status" value="1"/>
</dbReference>
<feature type="chain" id="PRO_5012499894" evidence="2">
    <location>
        <begin position="20"/>
        <end position="1215"/>
    </location>
</feature>
<dbReference type="GO" id="GO:0000272">
    <property type="term" value="P:polysaccharide catabolic process"/>
    <property type="evidence" value="ECO:0007669"/>
    <property type="project" value="InterPro"/>
</dbReference>
<keyword evidence="5" id="KW-1185">Reference proteome</keyword>
<dbReference type="SUPFAM" id="SSF56219">
    <property type="entry name" value="DNase I-like"/>
    <property type="match status" value="1"/>
</dbReference>
<dbReference type="PROSITE" id="PS51766">
    <property type="entry name" value="DOCKERIN"/>
    <property type="match status" value="1"/>
</dbReference>
<dbReference type="AlphaFoldDB" id="A0A1M5HVK9"/>
<gene>
    <name evidence="4" type="ORF">SAMN05216361_1643</name>
</gene>
<evidence type="ECO:0000313" key="4">
    <source>
        <dbReference type="EMBL" id="SHG20016.1"/>
    </source>
</evidence>
<dbReference type="InterPro" id="IPR036691">
    <property type="entry name" value="Endo/exonu/phosph_ase_sf"/>
</dbReference>
<feature type="domain" description="Dockerin" evidence="3">
    <location>
        <begin position="1152"/>
        <end position="1215"/>
    </location>
</feature>
<dbReference type="InterPro" id="IPR036439">
    <property type="entry name" value="Dockerin_dom_sf"/>
</dbReference>
<feature type="region of interest" description="Disordered" evidence="1">
    <location>
        <begin position="329"/>
        <end position="362"/>
    </location>
</feature>
<dbReference type="EMBL" id="FQWD01000002">
    <property type="protein sequence ID" value="SHG20016.1"/>
    <property type="molecule type" value="Genomic_DNA"/>
</dbReference>
<dbReference type="CDD" id="cd10283">
    <property type="entry name" value="MnuA_DNase1-like"/>
    <property type="match status" value="1"/>
</dbReference>
<evidence type="ECO:0000256" key="1">
    <source>
        <dbReference type="SAM" id="MobiDB-lite"/>
    </source>
</evidence>
<keyword evidence="2" id="KW-0732">Signal</keyword>
<dbReference type="Gene3D" id="1.10.1330.10">
    <property type="entry name" value="Dockerin domain"/>
    <property type="match status" value="1"/>
</dbReference>
<dbReference type="GO" id="GO:0004553">
    <property type="term" value="F:hydrolase activity, hydrolyzing O-glycosyl compounds"/>
    <property type="evidence" value="ECO:0007669"/>
    <property type="project" value="InterPro"/>
</dbReference>